<evidence type="ECO:0000256" key="2">
    <source>
        <dbReference type="SAM" id="MobiDB-lite"/>
    </source>
</evidence>
<keyword evidence="4" id="KW-1185">Reference proteome</keyword>
<organism evidence="3 4">
    <name type="scientific">Vitrella brassicaformis (strain CCMP3155)</name>
    <dbReference type="NCBI Taxonomy" id="1169540"/>
    <lineage>
        <taxon>Eukaryota</taxon>
        <taxon>Sar</taxon>
        <taxon>Alveolata</taxon>
        <taxon>Colpodellida</taxon>
        <taxon>Vitrellaceae</taxon>
        <taxon>Vitrella</taxon>
    </lineage>
</organism>
<sequence>MDVTHAIDRLRSQVEEKDLEIAQLRSQLQPYLNYRGAYKHPGVGQALHTLLDIYPPLLYELSQDPKADVKDVQQFVDAQLNSLVAELPSNEADCASVRVPLTEQDCLPYLNIKKQLEKLQQANPSWYEKWGIGSHGGDAEGSEASAAATTTTTTAHGVLDSLHPIGEELKYSPRKEESEFLTKLWTQLLVNVLKHAEGAEASALLSPSADRIKQLCDRTGEQSAQLDGVKEPRQRETLLRDRIDVMSELLTAYSEKFHTILAQLQGDDLSRVQQAIHDVQHTTAEERKKIVSWKMQQDDLVNKYQDKIQQMQAYCQEKADKLDEAQNNYQAKKSGYEAEREECLKQLERVLSRIETIQEKEREDLLAIDTAACELTEATARVEERTEALNKIKLLHSQAVNRWCEGASCVDRIGVWSTDLCEALQKDMHRSTQTLVQELAPDGLRFDALKEAAFENLNMLINSKQRAYIETCNKLAKKYNKLQYLLNAGDPEELAAVPEEEECDMVLLPEHSPSEPAIPTTAQAASASASAAAANDSETELPASVTVGVGVGAPRRSAYAIELAKFNKYNTLEKKQKAELEALNEKKSQLEKLTTEYFRSLDYFSKHQGASPTHMGESDQTNIKLLIKQKLVQATQEGSETIDSAAARQWVNSFFYTTASLPKLPAMPGWFSSSSTSNPLPLLPMTGSMNSYMRVNSLHRPGGVDASPSQAQHWEVFTEMSETVGTSDVDGYQALDNKETLEALANARVLPPRPPSPPPFVPAACGPNVEGPCVGPVVQQLAAAGAGGGQTDAAAAAAVQDEKTPPNGVDGSYLVLNEPKMLTIDQQQQQQQQGVGRKREREEEEEAV</sequence>
<protein>
    <submittedName>
        <fullName evidence="3">Uncharacterized protein</fullName>
    </submittedName>
</protein>
<feature type="region of interest" description="Disordered" evidence="2">
    <location>
        <begin position="512"/>
        <end position="537"/>
    </location>
</feature>
<accession>A0A0G4ET55</accession>
<dbReference type="EMBL" id="CDMY01000304">
    <property type="protein sequence ID" value="CEM01018.1"/>
    <property type="molecule type" value="Genomic_DNA"/>
</dbReference>
<evidence type="ECO:0000256" key="1">
    <source>
        <dbReference type="SAM" id="Coils"/>
    </source>
</evidence>
<feature type="compositionally biased region" description="Low complexity" evidence="2">
    <location>
        <begin position="522"/>
        <end position="534"/>
    </location>
</feature>
<dbReference type="AlphaFoldDB" id="A0A0G4ET55"/>
<evidence type="ECO:0000313" key="3">
    <source>
        <dbReference type="EMBL" id="CEM01018.1"/>
    </source>
</evidence>
<keyword evidence="1" id="KW-0175">Coiled coil</keyword>
<feature type="coiled-coil region" evidence="1">
    <location>
        <begin position="566"/>
        <end position="596"/>
    </location>
</feature>
<reference evidence="3 4" key="1">
    <citation type="submission" date="2014-11" db="EMBL/GenBank/DDBJ databases">
        <authorList>
            <person name="Zhu J."/>
            <person name="Qi W."/>
            <person name="Song R."/>
        </authorList>
    </citation>
    <scope>NUCLEOTIDE SEQUENCE [LARGE SCALE GENOMIC DNA]</scope>
</reference>
<dbReference type="Proteomes" id="UP000041254">
    <property type="component" value="Unassembled WGS sequence"/>
</dbReference>
<evidence type="ECO:0000313" key="4">
    <source>
        <dbReference type="Proteomes" id="UP000041254"/>
    </source>
</evidence>
<feature type="coiled-coil region" evidence="1">
    <location>
        <begin position="308"/>
        <end position="364"/>
    </location>
</feature>
<feature type="region of interest" description="Disordered" evidence="2">
    <location>
        <begin position="819"/>
        <end position="848"/>
    </location>
</feature>
<gene>
    <name evidence="3" type="ORF">Vbra_8120</name>
</gene>
<name>A0A0G4ET55_VITBC</name>
<dbReference type="InParanoid" id="A0A0G4ET55"/>
<dbReference type="VEuPathDB" id="CryptoDB:Vbra_8120"/>
<proteinExistence type="predicted"/>